<evidence type="ECO:0000313" key="2">
    <source>
        <dbReference type="Proteomes" id="UP000006729"/>
    </source>
</evidence>
<name>A0ACC0RU62_POPTR</name>
<evidence type="ECO:0000313" key="1">
    <source>
        <dbReference type="EMBL" id="KAI9380125.1"/>
    </source>
</evidence>
<comment type="caution">
    <text evidence="1">The sequence shown here is derived from an EMBL/GenBank/DDBJ whole genome shotgun (WGS) entry which is preliminary data.</text>
</comment>
<protein>
    <submittedName>
        <fullName evidence="1">Uncharacterized protein</fullName>
    </submittedName>
</protein>
<organism evidence="1 2">
    <name type="scientific">Populus trichocarpa</name>
    <name type="common">Western balsam poplar</name>
    <name type="synonym">Populus balsamifera subsp. trichocarpa</name>
    <dbReference type="NCBI Taxonomy" id="3694"/>
    <lineage>
        <taxon>Eukaryota</taxon>
        <taxon>Viridiplantae</taxon>
        <taxon>Streptophyta</taxon>
        <taxon>Embryophyta</taxon>
        <taxon>Tracheophyta</taxon>
        <taxon>Spermatophyta</taxon>
        <taxon>Magnoliopsida</taxon>
        <taxon>eudicotyledons</taxon>
        <taxon>Gunneridae</taxon>
        <taxon>Pentapetalae</taxon>
        <taxon>rosids</taxon>
        <taxon>fabids</taxon>
        <taxon>Malpighiales</taxon>
        <taxon>Salicaceae</taxon>
        <taxon>Saliceae</taxon>
        <taxon>Populus</taxon>
    </lineage>
</organism>
<dbReference type="Proteomes" id="UP000006729">
    <property type="component" value="Chromosome 16"/>
</dbReference>
<gene>
    <name evidence="1" type="ORF">POPTR_016G039000v4</name>
</gene>
<reference evidence="1 2" key="1">
    <citation type="journal article" date="2006" name="Science">
        <title>The genome of black cottonwood, Populus trichocarpa (Torr. &amp; Gray).</title>
        <authorList>
            <person name="Tuskan G.A."/>
            <person name="Difazio S."/>
            <person name="Jansson S."/>
            <person name="Bohlmann J."/>
            <person name="Grigoriev I."/>
            <person name="Hellsten U."/>
            <person name="Putnam N."/>
            <person name="Ralph S."/>
            <person name="Rombauts S."/>
            <person name="Salamov A."/>
            <person name="Schein J."/>
            <person name="Sterck L."/>
            <person name="Aerts A."/>
            <person name="Bhalerao R.R."/>
            <person name="Bhalerao R.P."/>
            <person name="Blaudez D."/>
            <person name="Boerjan W."/>
            <person name="Brun A."/>
            <person name="Brunner A."/>
            <person name="Busov V."/>
            <person name="Campbell M."/>
            <person name="Carlson J."/>
            <person name="Chalot M."/>
            <person name="Chapman J."/>
            <person name="Chen G.L."/>
            <person name="Cooper D."/>
            <person name="Coutinho P.M."/>
            <person name="Couturier J."/>
            <person name="Covert S."/>
            <person name="Cronk Q."/>
            <person name="Cunningham R."/>
            <person name="Davis J."/>
            <person name="Degroeve S."/>
            <person name="Dejardin A."/>
            <person name="Depamphilis C."/>
            <person name="Detter J."/>
            <person name="Dirks B."/>
            <person name="Dubchak I."/>
            <person name="Duplessis S."/>
            <person name="Ehlting J."/>
            <person name="Ellis B."/>
            <person name="Gendler K."/>
            <person name="Goodstein D."/>
            <person name="Gribskov M."/>
            <person name="Grimwood J."/>
            <person name="Groover A."/>
            <person name="Gunter L."/>
            <person name="Hamberger B."/>
            <person name="Heinze B."/>
            <person name="Helariutta Y."/>
            <person name="Henrissat B."/>
            <person name="Holligan D."/>
            <person name="Holt R."/>
            <person name="Huang W."/>
            <person name="Islam-Faridi N."/>
            <person name="Jones S."/>
            <person name="Jones-Rhoades M."/>
            <person name="Jorgensen R."/>
            <person name="Joshi C."/>
            <person name="Kangasjarvi J."/>
            <person name="Karlsson J."/>
            <person name="Kelleher C."/>
            <person name="Kirkpatrick R."/>
            <person name="Kirst M."/>
            <person name="Kohler A."/>
            <person name="Kalluri U."/>
            <person name="Larimer F."/>
            <person name="Leebens-Mack J."/>
            <person name="Leple J.C."/>
            <person name="Locascio P."/>
            <person name="Lou Y."/>
            <person name="Lucas S."/>
            <person name="Martin F."/>
            <person name="Montanini B."/>
            <person name="Napoli C."/>
            <person name="Nelson D.R."/>
            <person name="Nelson C."/>
            <person name="Nieminen K."/>
            <person name="Nilsson O."/>
            <person name="Pereda V."/>
            <person name="Peter G."/>
            <person name="Philippe R."/>
            <person name="Pilate G."/>
            <person name="Poliakov A."/>
            <person name="Razumovskaya J."/>
            <person name="Richardson P."/>
            <person name="Rinaldi C."/>
            <person name="Ritland K."/>
            <person name="Rouze P."/>
            <person name="Ryaboy D."/>
            <person name="Schmutz J."/>
            <person name="Schrader J."/>
            <person name="Segerman B."/>
            <person name="Shin H."/>
            <person name="Siddiqui A."/>
            <person name="Sterky F."/>
            <person name="Terry A."/>
            <person name="Tsai C.J."/>
            <person name="Uberbacher E."/>
            <person name="Unneberg P."/>
            <person name="Vahala J."/>
            <person name="Wall K."/>
            <person name="Wessler S."/>
            <person name="Yang G."/>
            <person name="Yin T."/>
            <person name="Douglas C."/>
            <person name="Marra M."/>
            <person name="Sandberg G."/>
            <person name="Van de Peer Y."/>
            <person name="Rokhsar D."/>
        </authorList>
    </citation>
    <scope>NUCLEOTIDE SEQUENCE [LARGE SCALE GENOMIC DNA]</scope>
    <source>
        <strain evidence="2">cv. Nisqually</strain>
    </source>
</reference>
<sequence length="534" mass="58431">MADSSPLLPPFLLAEPENSAVDEPQASLDSVVERVIGDFGWTQLVQSTLVLLSRFFDAQQTFISVYADSEPAWHCINNGMCNSSANICDLSKSSWAWNGHTYKTIISDWDLECASSFIKGLPASSFFLGCLLGGFVLGTLADTSLGRKNLLTLSCLIMSIASLMTIFSTNVWIYSAFRFLSGFGRAAIGATALVLATEKVGSKWRGQMGTIAGVSFALGLLSLPVHLLVLESPRWLFLQGRKEAAMAILKRLGPTSLNLCLPYISLEKEAPKTNLYSPIKILLVRKWALQRLLIVMLTGFGIGIVYYSMPLAVGNLGFNIYLSVAFNALAEIPSYIIFSFIVSKWSRKGSLLAFTTLGGICSIMCIMNWKEVVLIGLELVSYFSACTAFIMLMIYTLELFPTCVRNGASSMVRQAPVFGAVFSPILISAGRSNKVLSYGVFGLVILCSSVFVFCLPETRGVALSDTMDEQEEKEQLAMGGINAQLVTTLTEQLQYRPNEESPSFDEVQSPVMIGFIYARKSNVFGLYNVVETIN</sequence>
<accession>A0ACC0RU62</accession>
<proteinExistence type="predicted"/>
<keyword evidence="2" id="KW-1185">Reference proteome</keyword>
<dbReference type="EMBL" id="CM009305">
    <property type="protein sequence ID" value="KAI9380125.1"/>
    <property type="molecule type" value="Genomic_DNA"/>
</dbReference>